<accession>A0A0C1ZPK4</accession>
<evidence type="ECO:0000313" key="3">
    <source>
        <dbReference type="Proteomes" id="UP000031599"/>
    </source>
</evidence>
<evidence type="ECO:0000256" key="1">
    <source>
        <dbReference type="SAM" id="MobiDB-lite"/>
    </source>
</evidence>
<gene>
    <name evidence="2" type="ORF">DB30_00847</name>
</gene>
<dbReference type="AlphaFoldDB" id="A0A0C1ZPK4"/>
<feature type="compositionally biased region" description="Low complexity" evidence="1">
    <location>
        <begin position="25"/>
        <end position="36"/>
    </location>
</feature>
<keyword evidence="2" id="KW-0624">Polysaccharide degradation</keyword>
<organism evidence="2 3">
    <name type="scientific">Enhygromyxa salina</name>
    <dbReference type="NCBI Taxonomy" id="215803"/>
    <lineage>
        <taxon>Bacteria</taxon>
        <taxon>Pseudomonadati</taxon>
        <taxon>Myxococcota</taxon>
        <taxon>Polyangia</taxon>
        <taxon>Nannocystales</taxon>
        <taxon>Nannocystaceae</taxon>
        <taxon>Enhygromyxa</taxon>
    </lineage>
</organism>
<dbReference type="GO" id="GO:0045493">
    <property type="term" value="P:xylan catabolic process"/>
    <property type="evidence" value="ECO:0007669"/>
    <property type="project" value="UniProtKB-KW"/>
</dbReference>
<dbReference type="PROSITE" id="PS51257">
    <property type="entry name" value="PROKAR_LIPOPROTEIN"/>
    <property type="match status" value="1"/>
</dbReference>
<keyword evidence="2" id="KW-0119">Carbohydrate metabolism</keyword>
<keyword evidence="2" id="KW-0858">Xylan degradation</keyword>
<dbReference type="EMBL" id="JMCC02000112">
    <property type="protein sequence ID" value="KIG12963.1"/>
    <property type="molecule type" value="Genomic_DNA"/>
</dbReference>
<evidence type="ECO:0000313" key="2">
    <source>
        <dbReference type="EMBL" id="KIG12963.1"/>
    </source>
</evidence>
<dbReference type="RefSeq" id="WP_052556661.1">
    <property type="nucleotide sequence ID" value="NZ_JMCC02000112.1"/>
</dbReference>
<comment type="caution">
    <text evidence="2">The sequence shown here is derived from an EMBL/GenBank/DDBJ whole genome shotgun (WGS) entry which is preliminary data.</text>
</comment>
<dbReference type="Proteomes" id="UP000031599">
    <property type="component" value="Unassembled WGS sequence"/>
</dbReference>
<keyword evidence="2" id="KW-0326">Glycosidase</keyword>
<dbReference type="GO" id="GO:0016798">
    <property type="term" value="F:hydrolase activity, acting on glycosyl bonds"/>
    <property type="evidence" value="ECO:0007669"/>
    <property type="project" value="UniProtKB-KW"/>
</dbReference>
<protein>
    <submittedName>
        <fullName evidence="2">Endo-1,4-beta-xylanase A</fullName>
    </submittedName>
</protein>
<feature type="region of interest" description="Disordered" evidence="1">
    <location>
        <begin position="25"/>
        <end position="91"/>
    </location>
</feature>
<reference evidence="2 3" key="1">
    <citation type="submission" date="2014-12" db="EMBL/GenBank/DDBJ databases">
        <title>Genome assembly of Enhygromyxa salina DSM 15201.</title>
        <authorList>
            <person name="Sharma G."/>
            <person name="Subramanian S."/>
        </authorList>
    </citation>
    <scope>NUCLEOTIDE SEQUENCE [LARGE SCALE GENOMIC DNA]</scope>
    <source>
        <strain evidence="2 3">DSM 15201</strain>
    </source>
</reference>
<name>A0A0C1ZPK4_9BACT</name>
<sequence>MQRLRALAWSIPVVTLAFIGCDGDAADSNGDAAVDSTESGDGDGTTGDGDGDTGDGDGDGDTGDGDTGDGDGDTGDGDGDTGDGDDPANAACDALANATPQLLVAATSAAEAATATVVPDGQVVYTVTLPEGAAGFVQLQIADWETTQAFFTTADIDYQITVESNSQVEQPREPAAACPNDGITDQRVFFPHWTPATIEFSATGPREVPLMIIQQQ</sequence>
<keyword evidence="2" id="KW-0378">Hydrolase</keyword>
<feature type="compositionally biased region" description="Acidic residues" evidence="1">
    <location>
        <begin position="49"/>
        <end position="86"/>
    </location>
</feature>
<proteinExistence type="predicted"/>